<keyword evidence="3" id="KW-1185">Reference proteome</keyword>
<dbReference type="PANTHER" id="PTHR43664">
    <property type="entry name" value="MONOAMINE OXIDASE-RELATED"/>
    <property type="match status" value="1"/>
</dbReference>
<dbReference type="InterPro" id="IPR052342">
    <property type="entry name" value="MCH/BMMD"/>
</dbReference>
<accession>A0A0L0QQ94</accession>
<reference evidence="3" key="1">
    <citation type="submission" date="2015-07" db="EMBL/GenBank/DDBJ databases">
        <title>Fjat-10053 dsm26.</title>
        <authorList>
            <person name="Liu B."/>
            <person name="Wang J."/>
            <person name="Zhu Y."/>
            <person name="Liu G."/>
            <person name="Chen Q."/>
            <person name="Chen Z."/>
            <person name="Lan J."/>
            <person name="Che J."/>
            <person name="Ge C."/>
            <person name="Shi H."/>
            <person name="Pan Z."/>
            <person name="Liu X."/>
        </authorList>
    </citation>
    <scope>NUCLEOTIDE SEQUENCE [LARGE SCALE GENOMIC DNA]</scope>
    <source>
        <strain evidence="3">DSM 26</strain>
    </source>
</reference>
<dbReference type="Gene3D" id="3.10.129.10">
    <property type="entry name" value="Hotdog Thioesterase"/>
    <property type="match status" value="1"/>
</dbReference>
<protein>
    <submittedName>
        <fullName evidence="2">Enoyl-CoA hydratase</fullName>
    </submittedName>
</protein>
<dbReference type="EMBL" id="LGTO01000007">
    <property type="protein sequence ID" value="KNE20767.1"/>
    <property type="molecule type" value="Genomic_DNA"/>
</dbReference>
<dbReference type="InterPro" id="IPR002539">
    <property type="entry name" value="MaoC-like_dom"/>
</dbReference>
<dbReference type="Proteomes" id="UP000036780">
    <property type="component" value="Unassembled WGS sequence"/>
</dbReference>
<dbReference type="PATRIC" id="fig|1473.5.peg.2940"/>
<evidence type="ECO:0000259" key="1">
    <source>
        <dbReference type="Pfam" id="PF01575"/>
    </source>
</evidence>
<dbReference type="AlphaFoldDB" id="A0A0L0QQ94"/>
<dbReference type="GeneID" id="66869997"/>
<name>A0A0L0QQ94_VIRPA</name>
<comment type="caution">
    <text evidence="2">The sequence shown here is derived from an EMBL/GenBank/DDBJ whole genome shotgun (WGS) entry which is preliminary data.</text>
</comment>
<dbReference type="RefSeq" id="WP_072740944.1">
    <property type="nucleotide sequence ID" value="NZ_CP073011.1"/>
</dbReference>
<dbReference type="Pfam" id="PF01575">
    <property type="entry name" value="MaoC_dehydratas"/>
    <property type="match status" value="1"/>
</dbReference>
<gene>
    <name evidence="2" type="ORF">AFK71_20825</name>
</gene>
<dbReference type="PANTHER" id="PTHR43664:SF1">
    <property type="entry name" value="BETA-METHYLMALYL-COA DEHYDRATASE"/>
    <property type="match status" value="1"/>
</dbReference>
<proteinExistence type="predicted"/>
<dbReference type="SUPFAM" id="SSF54637">
    <property type="entry name" value="Thioesterase/thiol ester dehydrase-isomerase"/>
    <property type="match status" value="1"/>
</dbReference>
<dbReference type="InterPro" id="IPR029069">
    <property type="entry name" value="HotDog_dom_sf"/>
</dbReference>
<sequence length="174" mass="19613">MFVIIESAYIDERVKGLIGKRQPLGRSLKDIQIGDTCNRKAKMNDRDLLLYLGLTNDANPLYLQHDYASLTPYKRPIVPSVMLYGMVSSLVSMELPGPGSHIVHHEMIFPRAVYHNTEVDMMLEVIAIDESSQRLAMNVTAKDEEGEIVLHGKLYVTPAHKPNTLTAQSLENFF</sequence>
<feature type="domain" description="MaoC-like" evidence="1">
    <location>
        <begin position="40"/>
        <end position="142"/>
    </location>
</feature>
<evidence type="ECO:0000313" key="2">
    <source>
        <dbReference type="EMBL" id="KNE20767.1"/>
    </source>
</evidence>
<organism evidence="2 3">
    <name type="scientific">Virgibacillus pantothenticus</name>
    <dbReference type="NCBI Taxonomy" id="1473"/>
    <lineage>
        <taxon>Bacteria</taxon>
        <taxon>Bacillati</taxon>
        <taxon>Bacillota</taxon>
        <taxon>Bacilli</taxon>
        <taxon>Bacillales</taxon>
        <taxon>Bacillaceae</taxon>
        <taxon>Virgibacillus</taxon>
    </lineage>
</organism>
<evidence type="ECO:0000313" key="3">
    <source>
        <dbReference type="Proteomes" id="UP000036780"/>
    </source>
</evidence>